<evidence type="ECO:0000256" key="1">
    <source>
        <dbReference type="SAM" id="Phobius"/>
    </source>
</evidence>
<feature type="transmembrane region" description="Helical" evidence="1">
    <location>
        <begin position="132"/>
        <end position="153"/>
    </location>
</feature>
<keyword evidence="1" id="KW-0472">Membrane</keyword>
<protein>
    <submittedName>
        <fullName evidence="2">Uncharacterized protein</fullName>
    </submittedName>
</protein>
<feature type="transmembrane region" description="Helical" evidence="1">
    <location>
        <begin position="54"/>
        <end position="71"/>
    </location>
</feature>
<accession>A0A1S1QQS4</accession>
<keyword evidence="1" id="KW-1133">Transmembrane helix</keyword>
<sequence length="178" mass="18454">MPGQRVVTAAVWACGFGGVAAVFGSFDHWVQATLSDRGAHLLVVTRSGWDLPPSGQVVFAFALTSLISMLTADPGGSRRWVSLAPTAAGAVIIGVTATRAHAADPIGRTLERLRIGTFQTDSPTVTTGTATGLWICLGAGVLLLVAGIVWLAFDRPAGGRTRQTLQTLQTGQTSAEAQ</sequence>
<gene>
    <name evidence="2" type="ORF">CC117_19595</name>
</gene>
<evidence type="ECO:0000313" key="3">
    <source>
        <dbReference type="Proteomes" id="UP000179627"/>
    </source>
</evidence>
<evidence type="ECO:0000313" key="2">
    <source>
        <dbReference type="EMBL" id="OHV35442.1"/>
    </source>
</evidence>
<feature type="transmembrane region" description="Helical" evidence="1">
    <location>
        <begin position="83"/>
        <end position="102"/>
    </location>
</feature>
<dbReference type="Proteomes" id="UP000179627">
    <property type="component" value="Unassembled WGS sequence"/>
</dbReference>
<keyword evidence="3" id="KW-1185">Reference proteome</keyword>
<dbReference type="EMBL" id="MBLM01000121">
    <property type="protein sequence ID" value="OHV35442.1"/>
    <property type="molecule type" value="Genomic_DNA"/>
</dbReference>
<organism evidence="2 3">
    <name type="scientific">Parafrankia colletiae</name>
    <dbReference type="NCBI Taxonomy" id="573497"/>
    <lineage>
        <taxon>Bacteria</taxon>
        <taxon>Bacillati</taxon>
        <taxon>Actinomycetota</taxon>
        <taxon>Actinomycetes</taxon>
        <taxon>Frankiales</taxon>
        <taxon>Frankiaceae</taxon>
        <taxon>Parafrankia</taxon>
    </lineage>
</organism>
<dbReference type="AlphaFoldDB" id="A0A1S1QQS4"/>
<comment type="caution">
    <text evidence="2">The sequence shown here is derived from an EMBL/GenBank/DDBJ whole genome shotgun (WGS) entry which is preliminary data.</text>
</comment>
<reference evidence="3" key="1">
    <citation type="submission" date="2016-07" db="EMBL/GenBank/DDBJ databases">
        <title>Sequence Frankia sp. strain CcI1.17.</title>
        <authorList>
            <person name="Ghodhbane-Gtari F."/>
            <person name="Swanson E."/>
            <person name="Gueddou A."/>
            <person name="Morris K."/>
            <person name="Hezbri K."/>
            <person name="Ktari A."/>
            <person name="Nouioui I."/>
            <person name="Abebe-Akele F."/>
            <person name="Simpson S."/>
            <person name="Thomas K."/>
            <person name="Gtari M."/>
            <person name="Tisa L.S."/>
            <person name="Hurst S."/>
        </authorList>
    </citation>
    <scope>NUCLEOTIDE SEQUENCE [LARGE SCALE GENOMIC DNA]</scope>
    <source>
        <strain evidence="3">Cc1.17</strain>
    </source>
</reference>
<name>A0A1S1QQS4_9ACTN</name>
<keyword evidence="1" id="KW-0812">Transmembrane</keyword>
<proteinExistence type="predicted"/>